<feature type="transmembrane region" description="Helical" evidence="1">
    <location>
        <begin position="129"/>
        <end position="156"/>
    </location>
</feature>
<evidence type="ECO:0008006" key="4">
    <source>
        <dbReference type="Google" id="ProtNLM"/>
    </source>
</evidence>
<feature type="transmembrane region" description="Helical" evidence="1">
    <location>
        <begin position="162"/>
        <end position="180"/>
    </location>
</feature>
<keyword evidence="1" id="KW-0472">Membrane</keyword>
<accession>A0A1F5YTU3</accession>
<feature type="transmembrane region" description="Helical" evidence="1">
    <location>
        <begin position="258"/>
        <end position="278"/>
    </location>
</feature>
<organism evidence="2 3">
    <name type="scientific">Candidatus Gottesmanbacteria bacterium RBG_16_37_8</name>
    <dbReference type="NCBI Taxonomy" id="1798371"/>
    <lineage>
        <taxon>Bacteria</taxon>
        <taxon>Candidatus Gottesmaniibacteriota</taxon>
    </lineage>
</organism>
<evidence type="ECO:0000256" key="1">
    <source>
        <dbReference type="SAM" id="Phobius"/>
    </source>
</evidence>
<feature type="transmembrane region" description="Helical" evidence="1">
    <location>
        <begin position="317"/>
        <end position="337"/>
    </location>
</feature>
<dbReference type="EMBL" id="MFJA01000022">
    <property type="protein sequence ID" value="OGG03589.1"/>
    <property type="molecule type" value="Genomic_DNA"/>
</dbReference>
<feature type="transmembrane region" description="Helical" evidence="1">
    <location>
        <begin position="192"/>
        <end position="211"/>
    </location>
</feature>
<feature type="transmembrane region" description="Helical" evidence="1">
    <location>
        <begin position="81"/>
        <end position="96"/>
    </location>
</feature>
<sequence length="392" mass="44814">MFFFQDDIGLLIQLSKLNFWQFLITPQAEHFAPILHLLSFMEYKLFGLNFYGYFSLSLILHFLNLFILFKTLRLINIERRWSILFSSLFLINLTFVEPLLWFSAQGVILANLFIGLAFYFWLQRSFFSYIFLVFASFSYSTGLGLGIIFGIISVVYGKLIPAYFILGILSLIVGPLVAGSRLGQVTPQITDLLLNILQFLAFVIGGVGRGVFGRLFIPGFEPRHFEIAKTLISFIPFALISALVTKFILTGPKKFSQILLSLSVMIVYPYIWAGLIRYQFGIKQALSERYAYPSLFFTVILLAVLSKYFLAKKKFISFKSAVLLIAVLLFFQTYNFYRKAVEFEVRPLQTKQFINSLQEKLEAGQAVPDLPLPVFINQPFTISDILPLISPP</sequence>
<name>A0A1F5YTU3_9BACT</name>
<feature type="transmembrane region" description="Helical" evidence="1">
    <location>
        <begin position="50"/>
        <end position="69"/>
    </location>
</feature>
<gene>
    <name evidence="2" type="ORF">A2W14_03365</name>
</gene>
<dbReference type="AlphaFoldDB" id="A0A1F5YTU3"/>
<proteinExistence type="predicted"/>
<protein>
    <recommendedName>
        <fullName evidence="4">Glycosyltransferase RgtA/B/C/D-like domain-containing protein</fullName>
    </recommendedName>
</protein>
<evidence type="ECO:0000313" key="2">
    <source>
        <dbReference type="EMBL" id="OGG03589.1"/>
    </source>
</evidence>
<dbReference type="Proteomes" id="UP000176665">
    <property type="component" value="Unassembled WGS sequence"/>
</dbReference>
<evidence type="ECO:0000313" key="3">
    <source>
        <dbReference type="Proteomes" id="UP000176665"/>
    </source>
</evidence>
<feature type="transmembrane region" description="Helical" evidence="1">
    <location>
        <begin position="231"/>
        <end position="249"/>
    </location>
</feature>
<comment type="caution">
    <text evidence="2">The sequence shown here is derived from an EMBL/GenBank/DDBJ whole genome shotgun (WGS) entry which is preliminary data.</text>
</comment>
<feature type="transmembrane region" description="Helical" evidence="1">
    <location>
        <begin position="290"/>
        <end position="310"/>
    </location>
</feature>
<dbReference type="STRING" id="1798371.A2W14_03365"/>
<keyword evidence="1" id="KW-0812">Transmembrane</keyword>
<keyword evidence="1" id="KW-1133">Transmembrane helix</keyword>
<reference evidence="2 3" key="1">
    <citation type="journal article" date="2016" name="Nat. Commun.">
        <title>Thousands of microbial genomes shed light on interconnected biogeochemical processes in an aquifer system.</title>
        <authorList>
            <person name="Anantharaman K."/>
            <person name="Brown C.T."/>
            <person name="Hug L.A."/>
            <person name="Sharon I."/>
            <person name="Castelle C.J."/>
            <person name="Probst A.J."/>
            <person name="Thomas B.C."/>
            <person name="Singh A."/>
            <person name="Wilkins M.J."/>
            <person name="Karaoz U."/>
            <person name="Brodie E.L."/>
            <person name="Williams K.H."/>
            <person name="Hubbard S.S."/>
            <person name="Banfield J.F."/>
        </authorList>
    </citation>
    <scope>NUCLEOTIDE SEQUENCE [LARGE SCALE GENOMIC DNA]</scope>
</reference>
<feature type="transmembrane region" description="Helical" evidence="1">
    <location>
        <begin position="102"/>
        <end position="122"/>
    </location>
</feature>